<keyword evidence="1" id="KW-0472">Membrane</keyword>
<evidence type="ECO:0000256" key="1">
    <source>
        <dbReference type="SAM" id="Phobius"/>
    </source>
</evidence>
<feature type="transmembrane region" description="Helical" evidence="1">
    <location>
        <begin position="330"/>
        <end position="349"/>
    </location>
</feature>
<name>A0ABV7C0Q0_9PROT</name>
<dbReference type="InterPro" id="IPR004695">
    <property type="entry name" value="SLAC1/Mae1/Ssu1/TehA"/>
</dbReference>
<feature type="transmembrane region" description="Helical" evidence="1">
    <location>
        <begin position="305"/>
        <end position="324"/>
    </location>
</feature>
<feature type="transmembrane region" description="Helical" evidence="1">
    <location>
        <begin position="59"/>
        <end position="77"/>
    </location>
</feature>
<feature type="transmembrane region" description="Helical" evidence="1">
    <location>
        <begin position="274"/>
        <end position="293"/>
    </location>
</feature>
<gene>
    <name evidence="2" type="ORF">ACFOD3_26545</name>
</gene>
<feature type="transmembrane region" description="Helical" evidence="1">
    <location>
        <begin position="130"/>
        <end position="150"/>
    </location>
</feature>
<dbReference type="RefSeq" id="WP_216839931.1">
    <property type="nucleotide sequence ID" value="NZ_JAFNJS010000011.1"/>
</dbReference>
<keyword evidence="3" id="KW-1185">Reference proteome</keyword>
<reference evidence="3" key="1">
    <citation type="journal article" date="2019" name="Int. J. Syst. Evol. Microbiol.">
        <title>The Global Catalogue of Microorganisms (GCM) 10K type strain sequencing project: providing services to taxonomists for standard genome sequencing and annotation.</title>
        <authorList>
            <consortium name="The Broad Institute Genomics Platform"/>
            <consortium name="The Broad Institute Genome Sequencing Center for Infectious Disease"/>
            <person name="Wu L."/>
            <person name="Ma J."/>
        </authorList>
    </citation>
    <scope>NUCLEOTIDE SEQUENCE [LARGE SCALE GENOMIC DNA]</scope>
    <source>
        <strain evidence="3">CGMCC 1.16855</strain>
    </source>
</reference>
<keyword evidence="1" id="KW-0812">Transmembrane</keyword>
<dbReference type="EMBL" id="JBHRSB010000011">
    <property type="protein sequence ID" value="MFC3003482.1"/>
    <property type="molecule type" value="Genomic_DNA"/>
</dbReference>
<dbReference type="Pfam" id="PF03595">
    <property type="entry name" value="SLAC1"/>
    <property type="match status" value="1"/>
</dbReference>
<organism evidence="2 3">
    <name type="scientific">Falsiroseomonas tokyonensis</name>
    <dbReference type="NCBI Taxonomy" id="430521"/>
    <lineage>
        <taxon>Bacteria</taxon>
        <taxon>Pseudomonadati</taxon>
        <taxon>Pseudomonadota</taxon>
        <taxon>Alphaproteobacteria</taxon>
        <taxon>Acetobacterales</taxon>
        <taxon>Roseomonadaceae</taxon>
        <taxon>Falsiroseomonas</taxon>
    </lineage>
</organism>
<sequence>MSGTRKPRAAKPKQAIPAGAAPIDAPALAVPSAPAPPPPAAPVVAAVPVPHAPPGIAHLPLPLLVLPMGLGGLGLAWREATVSLGAPAVLGEVALLLAALVWLVVVAGQVARGWRYPDAMLAELRHPVRVAFAAAPTVGLMILAGAAFPYAPRLGAGLWCLSVALHLVVAMLLLRRVLAGRGEVAMLAPPLLVPFVGNILAPVIGARMGFHDAAWMMFGVGTVLWLAVLPLLLHRLLAGPPLPLAMKPSIAIFLAPPAVGALAVVALTGQRDELALAFAGVALLVAAALISLAREIARVPFSLTWWGVTFPSAAFAVMLITLGFHPVLGWLALALNTGLTVWVAWRTALAARSGAFLRPEAH</sequence>
<keyword evidence="1" id="KW-1133">Transmembrane helix</keyword>
<dbReference type="InterPro" id="IPR052951">
    <property type="entry name" value="Tellurite_res_ion_channel"/>
</dbReference>
<feature type="transmembrane region" description="Helical" evidence="1">
    <location>
        <begin position="250"/>
        <end position="268"/>
    </location>
</feature>
<accession>A0ABV7C0Q0</accession>
<dbReference type="PANTHER" id="PTHR37955:SF1">
    <property type="entry name" value="DEP DOMAIN-CONTAINING PROTEIN"/>
    <property type="match status" value="1"/>
</dbReference>
<comment type="caution">
    <text evidence="2">The sequence shown here is derived from an EMBL/GenBank/DDBJ whole genome shotgun (WGS) entry which is preliminary data.</text>
</comment>
<evidence type="ECO:0000313" key="3">
    <source>
        <dbReference type="Proteomes" id="UP001595420"/>
    </source>
</evidence>
<feature type="transmembrane region" description="Helical" evidence="1">
    <location>
        <begin position="186"/>
        <end position="208"/>
    </location>
</feature>
<dbReference type="Proteomes" id="UP001595420">
    <property type="component" value="Unassembled WGS sequence"/>
</dbReference>
<feature type="transmembrane region" description="Helical" evidence="1">
    <location>
        <begin position="214"/>
        <end position="238"/>
    </location>
</feature>
<evidence type="ECO:0000313" key="2">
    <source>
        <dbReference type="EMBL" id="MFC3003482.1"/>
    </source>
</evidence>
<dbReference type="PANTHER" id="PTHR37955">
    <property type="entry name" value="TELLURITE RESISTANCE PROTEIN TEHA"/>
    <property type="match status" value="1"/>
</dbReference>
<feature type="transmembrane region" description="Helical" evidence="1">
    <location>
        <begin position="89"/>
        <end position="110"/>
    </location>
</feature>
<protein>
    <submittedName>
        <fullName evidence="2">C4-dicarboxylate ABC transporter</fullName>
    </submittedName>
</protein>
<feature type="transmembrane region" description="Helical" evidence="1">
    <location>
        <begin position="156"/>
        <end position="174"/>
    </location>
</feature>
<proteinExistence type="predicted"/>